<reference evidence="1 2" key="1">
    <citation type="submission" date="2018-03" db="EMBL/GenBank/DDBJ databases">
        <title>Genomic Encyclopedia of Archaeal and Bacterial Type Strains, Phase II (KMG-II): from individual species to whole genera.</title>
        <authorList>
            <person name="Goeker M."/>
        </authorList>
    </citation>
    <scope>NUCLEOTIDE SEQUENCE [LARGE SCALE GENOMIC DNA]</scope>
    <source>
        <strain evidence="1 2">DSM 100673</strain>
    </source>
</reference>
<dbReference type="AlphaFoldDB" id="A0A2P8FCA7"/>
<accession>A0A2P8FCA7</accession>
<protein>
    <submittedName>
        <fullName evidence="1">Uncharacterized protein</fullName>
    </submittedName>
</protein>
<dbReference type="RefSeq" id="WP_106608543.1">
    <property type="nucleotide sequence ID" value="NZ_PYGJ01000006.1"/>
</dbReference>
<dbReference type="OrthoDB" id="7550695at2"/>
<evidence type="ECO:0000313" key="1">
    <source>
        <dbReference type="EMBL" id="PSL19344.1"/>
    </source>
</evidence>
<dbReference type="Proteomes" id="UP000240418">
    <property type="component" value="Unassembled WGS sequence"/>
</dbReference>
<dbReference type="EMBL" id="PYGJ01000006">
    <property type="protein sequence ID" value="PSL19344.1"/>
    <property type="molecule type" value="Genomic_DNA"/>
</dbReference>
<gene>
    <name evidence="1" type="ORF">CLV88_10656</name>
</gene>
<comment type="caution">
    <text evidence="1">The sequence shown here is derived from an EMBL/GenBank/DDBJ whole genome shotgun (WGS) entry which is preliminary data.</text>
</comment>
<keyword evidence="2" id="KW-1185">Reference proteome</keyword>
<proteinExistence type="predicted"/>
<sequence>MKTLWRWVRRLVLVLLVAVIGLASPVIYVETMCRGDGDVTLYAPQLAAEHHRPEARTLMTYPEWHIVHAYEDYAKVIETGDPHEFGYLRAIGGFWSSLCVLSKASADLGPVDGGTKQMVHVIGVSFTAELLMKAAYEETLGRIAAALRGAPRAPLDDLSADQAAKYARFLQQTPWYQWPFETDATDLKSNNTGSLRDRERAIALGLEYSAKAAYARAIAQAVAQVGPDELTLRMIVTGLDAPLPETRIMRQTPSVTEIETPRYRTLTHLMVGMAMDDVDFVEIAGNDDILFTALSGQPTVEQALLSLPRQGFGDYRHLIMIKVTDLADQLRNLDASGLTLEHVHDY</sequence>
<evidence type="ECO:0000313" key="2">
    <source>
        <dbReference type="Proteomes" id="UP000240418"/>
    </source>
</evidence>
<name>A0A2P8FCA7_9RHOB</name>
<organism evidence="1 2">
    <name type="scientific">Shimia abyssi</name>
    <dbReference type="NCBI Taxonomy" id="1662395"/>
    <lineage>
        <taxon>Bacteria</taxon>
        <taxon>Pseudomonadati</taxon>
        <taxon>Pseudomonadota</taxon>
        <taxon>Alphaproteobacteria</taxon>
        <taxon>Rhodobacterales</taxon>
        <taxon>Roseobacteraceae</taxon>
    </lineage>
</organism>